<dbReference type="EMBL" id="JASCZI010151226">
    <property type="protein sequence ID" value="MED6171119.1"/>
    <property type="molecule type" value="Genomic_DNA"/>
</dbReference>
<organism evidence="2 3">
    <name type="scientific">Stylosanthes scabra</name>
    <dbReference type="NCBI Taxonomy" id="79078"/>
    <lineage>
        <taxon>Eukaryota</taxon>
        <taxon>Viridiplantae</taxon>
        <taxon>Streptophyta</taxon>
        <taxon>Embryophyta</taxon>
        <taxon>Tracheophyta</taxon>
        <taxon>Spermatophyta</taxon>
        <taxon>Magnoliopsida</taxon>
        <taxon>eudicotyledons</taxon>
        <taxon>Gunneridae</taxon>
        <taxon>Pentapetalae</taxon>
        <taxon>rosids</taxon>
        <taxon>fabids</taxon>
        <taxon>Fabales</taxon>
        <taxon>Fabaceae</taxon>
        <taxon>Papilionoideae</taxon>
        <taxon>50 kb inversion clade</taxon>
        <taxon>dalbergioids sensu lato</taxon>
        <taxon>Dalbergieae</taxon>
        <taxon>Pterocarpus clade</taxon>
        <taxon>Stylosanthes</taxon>
    </lineage>
</organism>
<evidence type="ECO:0000313" key="2">
    <source>
        <dbReference type="EMBL" id="MED6171119.1"/>
    </source>
</evidence>
<name>A0ABU6VDD7_9FABA</name>
<dbReference type="Proteomes" id="UP001341840">
    <property type="component" value="Unassembled WGS sequence"/>
</dbReference>
<keyword evidence="3" id="KW-1185">Reference proteome</keyword>
<accession>A0ABU6VDD7</accession>
<gene>
    <name evidence="2" type="ORF">PIB30_037766</name>
</gene>
<evidence type="ECO:0000313" key="3">
    <source>
        <dbReference type="Proteomes" id="UP001341840"/>
    </source>
</evidence>
<protein>
    <submittedName>
        <fullName evidence="2">Uncharacterized protein</fullName>
    </submittedName>
</protein>
<feature type="region of interest" description="Disordered" evidence="1">
    <location>
        <begin position="139"/>
        <end position="180"/>
    </location>
</feature>
<reference evidence="2 3" key="1">
    <citation type="journal article" date="2023" name="Plants (Basel)">
        <title>Bridging the Gap: Combining Genomics and Transcriptomics Approaches to Understand Stylosanthes scabra, an Orphan Legume from the Brazilian Caatinga.</title>
        <authorList>
            <person name="Ferreira-Neto J.R.C."/>
            <person name="da Silva M.D."/>
            <person name="Binneck E."/>
            <person name="de Melo N.F."/>
            <person name="da Silva R.H."/>
            <person name="de Melo A.L.T.M."/>
            <person name="Pandolfi V."/>
            <person name="Bustamante F.O."/>
            <person name="Brasileiro-Vidal A.C."/>
            <person name="Benko-Iseppon A.M."/>
        </authorList>
    </citation>
    <scope>NUCLEOTIDE SEQUENCE [LARGE SCALE GENOMIC DNA]</scope>
    <source>
        <tissue evidence="2">Leaves</tissue>
    </source>
</reference>
<evidence type="ECO:0000256" key="1">
    <source>
        <dbReference type="SAM" id="MobiDB-lite"/>
    </source>
</evidence>
<sequence length="180" mass="20310">MRLCLDLLPPNSRTAQDHMKRFADKHRREKNFNIVDKWEYEVGKKVLSAVAYKSELPEGSAIHPAFHVSLLKEYKGKPPNTVDIYNLPPSLPFEPMPASIIDSCVLESDEKGRLIRMFSNEDLEAKVVFTEGVIDTSPITEAANTDPTKAAKLGGLSNPIPETRSKRATKQPAWMRDYEK</sequence>
<proteinExistence type="predicted"/>
<comment type="caution">
    <text evidence="2">The sequence shown here is derived from an EMBL/GenBank/DDBJ whole genome shotgun (WGS) entry which is preliminary data.</text>
</comment>